<keyword evidence="3" id="KW-1185">Reference proteome</keyword>
<evidence type="ECO:0000313" key="2">
    <source>
        <dbReference type="EMBL" id="WIO45975.1"/>
    </source>
</evidence>
<evidence type="ECO:0000259" key="1">
    <source>
        <dbReference type="Pfam" id="PF00462"/>
    </source>
</evidence>
<dbReference type="EMBL" id="CP124550">
    <property type="protein sequence ID" value="WIO45975.1"/>
    <property type="molecule type" value="Genomic_DNA"/>
</dbReference>
<protein>
    <submittedName>
        <fullName evidence="2">NrdH-redoxin</fullName>
    </submittedName>
</protein>
<dbReference type="InterPro" id="IPR051548">
    <property type="entry name" value="Grx-like_ET"/>
</dbReference>
<reference evidence="2 3" key="1">
    <citation type="journal article" date="2023" name="Cell">
        <title>Genetic manipulation of Patescibacteria provides mechanistic insights into microbial dark matter and the epibiotic lifestyle.</title>
        <authorList>
            <person name="Wang Y."/>
            <person name="Gallagher L.A."/>
            <person name="Andrade P.A."/>
            <person name="Liu A."/>
            <person name="Humphreys I.R."/>
            <person name="Turkarslan S."/>
            <person name="Cutler K.J."/>
            <person name="Arrieta-Ortiz M.L."/>
            <person name="Li Y."/>
            <person name="Radey M.C."/>
            <person name="McLean J.S."/>
            <person name="Cong Q."/>
            <person name="Baker D."/>
            <person name="Baliga N.S."/>
            <person name="Peterson S.B."/>
            <person name="Mougous J.D."/>
        </authorList>
    </citation>
    <scope>NUCLEOTIDE SEQUENCE [LARGE SCALE GENOMIC DNA]</scope>
    <source>
        <strain evidence="2 3">ML1</strain>
    </source>
</reference>
<organism evidence="2 3">
    <name type="scientific">Candidatus Southlakia epibionticum</name>
    <dbReference type="NCBI Taxonomy" id="3043284"/>
    <lineage>
        <taxon>Bacteria</taxon>
        <taxon>Candidatus Saccharimonadota</taxon>
        <taxon>Candidatus Saccharimonadia</taxon>
        <taxon>Candidatus Saccharimonadales</taxon>
        <taxon>Candidatus Saccharimonadaceae</taxon>
        <taxon>Candidatus Southlakia</taxon>
    </lineage>
</organism>
<dbReference type="Pfam" id="PF00462">
    <property type="entry name" value="Glutaredoxin"/>
    <property type="match status" value="1"/>
</dbReference>
<dbReference type="InterPro" id="IPR036249">
    <property type="entry name" value="Thioredoxin-like_sf"/>
</dbReference>
<dbReference type="PROSITE" id="PS51354">
    <property type="entry name" value="GLUTAREDOXIN_2"/>
    <property type="match status" value="1"/>
</dbReference>
<sequence length="89" mass="9524">MSKAAQSHVIIYSAAWCAFCKTEKQYLEHLGVPFTVRDIETDEGAMDELLAKVGGGASSVPVTDIAGVIVRGFDRAKIDAALRNKGLLT</sequence>
<dbReference type="Proteomes" id="UP001177295">
    <property type="component" value="Chromosome"/>
</dbReference>
<proteinExistence type="predicted"/>
<dbReference type="Gene3D" id="3.40.30.10">
    <property type="entry name" value="Glutaredoxin"/>
    <property type="match status" value="1"/>
</dbReference>
<dbReference type="SUPFAM" id="SSF52833">
    <property type="entry name" value="Thioredoxin-like"/>
    <property type="match status" value="1"/>
</dbReference>
<evidence type="ECO:0000313" key="3">
    <source>
        <dbReference type="Proteomes" id="UP001177295"/>
    </source>
</evidence>
<gene>
    <name evidence="2" type="ORF">SEML1_0348</name>
</gene>
<accession>A0ABY8WUA2</accession>
<dbReference type="CDD" id="cd02976">
    <property type="entry name" value="NrdH"/>
    <property type="match status" value="1"/>
</dbReference>
<dbReference type="RefSeq" id="WP_376754337.1">
    <property type="nucleotide sequence ID" value="NZ_CP124550.1"/>
</dbReference>
<dbReference type="PANTHER" id="PTHR34386">
    <property type="entry name" value="GLUTAREDOXIN"/>
    <property type="match status" value="1"/>
</dbReference>
<dbReference type="InterPro" id="IPR002109">
    <property type="entry name" value="Glutaredoxin"/>
</dbReference>
<name>A0ABY8WUA2_9BACT</name>
<feature type="domain" description="Glutaredoxin" evidence="1">
    <location>
        <begin position="9"/>
        <end position="68"/>
    </location>
</feature>
<dbReference type="PANTHER" id="PTHR34386:SF1">
    <property type="entry name" value="GLUTAREDOXIN-LIKE PROTEIN NRDH"/>
    <property type="match status" value="1"/>
</dbReference>